<dbReference type="InterPro" id="IPR011990">
    <property type="entry name" value="TPR-like_helical_dom_sf"/>
</dbReference>
<gene>
    <name evidence="8" type="ORF">F0460_04240</name>
</gene>
<name>A0A5M6CXA0_9FLAO</name>
<dbReference type="Gene3D" id="1.25.40.390">
    <property type="match status" value="1"/>
</dbReference>
<evidence type="ECO:0000256" key="5">
    <source>
        <dbReference type="ARBA" id="ARBA00023237"/>
    </source>
</evidence>
<feature type="domain" description="RagB/SusD" evidence="6">
    <location>
        <begin position="315"/>
        <end position="455"/>
    </location>
</feature>
<dbReference type="CDD" id="cd08977">
    <property type="entry name" value="SusD"/>
    <property type="match status" value="1"/>
</dbReference>
<comment type="subcellular location">
    <subcellularLocation>
        <location evidence="1">Cell outer membrane</location>
    </subcellularLocation>
</comment>
<keyword evidence="3" id="KW-0732">Signal</keyword>
<evidence type="ECO:0000313" key="8">
    <source>
        <dbReference type="EMBL" id="KAA5537879.1"/>
    </source>
</evidence>
<dbReference type="Proteomes" id="UP000325141">
    <property type="component" value="Unassembled WGS sequence"/>
</dbReference>
<comment type="similarity">
    <text evidence="2">Belongs to the SusD family.</text>
</comment>
<dbReference type="Pfam" id="PF14322">
    <property type="entry name" value="SusD-like_3"/>
    <property type="match status" value="1"/>
</dbReference>
<evidence type="ECO:0000256" key="2">
    <source>
        <dbReference type="ARBA" id="ARBA00006275"/>
    </source>
</evidence>
<dbReference type="SUPFAM" id="SSF48452">
    <property type="entry name" value="TPR-like"/>
    <property type="match status" value="1"/>
</dbReference>
<dbReference type="InterPro" id="IPR033985">
    <property type="entry name" value="SusD-like_N"/>
</dbReference>
<dbReference type="Pfam" id="PF07980">
    <property type="entry name" value="SusD_RagB"/>
    <property type="match status" value="1"/>
</dbReference>
<dbReference type="GO" id="GO:0009279">
    <property type="term" value="C:cell outer membrane"/>
    <property type="evidence" value="ECO:0007669"/>
    <property type="project" value="UniProtKB-SubCell"/>
</dbReference>
<feature type="domain" description="SusD-like N-terminal" evidence="7">
    <location>
        <begin position="86"/>
        <end position="225"/>
    </location>
</feature>
<protein>
    <submittedName>
        <fullName evidence="8">RagB/SusD family nutrient uptake outer membrane protein</fullName>
    </submittedName>
</protein>
<accession>A0A5M6CXA0</accession>
<evidence type="ECO:0000256" key="4">
    <source>
        <dbReference type="ARBA" id="ARBA00023136"/>
    </source>
</evidence>
<evidence type="ECO:0000256" key="3">
    <source>
        <dbReference type="ARBA" id="ARBA00022729"/>
    </source>
</evidence>
<comment type="caution">
    <text evidence="8">The sequence shown here is derived from an EMBL/GenBank/DDBJ whole genome shotgun (WGS) entry which is preliminary data.</text>
</comment>
<keyword evidence="9" id="KW-1185">Reference proteome</keyword>
<evidence type="ECO:0000313" key="9">
    <source>
        <dbReference type="Proteomes" id="UP000325141"/>
    </source>
</evidence>
<dbReference type="RefSeq" id="WP_150010575.1">
    <property type="nucleotide sequence ID" value="NZ_VWSG01000002.1"/>
</dbReference>
<reference evidence="8 9" key="1">
    <citation type="submission" date="2019-09" db="EMBL/GenBank/DDBJ databases">
        <title>Genome sequence and assembly of Flavobacterium sp.</title>
        <authorList>
            <person name="Chhetri G."/>
        </authorList>
    </citation>
    <scope>NUCLEOTIDE SEQUENCE [LARGE SCALE GENOMIC DNA]</scope>
    <source>
        <strain evidence="8 9">SNL9</strain>
    </source>
</reference>
<evidence type="ECO:0000259" key="6">
    <source>
        <dbReference type="Pfam" id="PF07980"/>
    </source>
</evidence>
<organism evidence="8 9">
    <name type="scientific">Paenimyroides baculatum</name>
    <dbReference type="NCBI Taxonomy" id="2608000"/>
    <lineage>
        <taxon>Bacteria</taxon>
        <taxon>Pseudomonadati</taxon>
        <taxon>Bacteroidota</taxon>
        <taxon>Flavobacteriia</taxon>
        <taxon>Flavobacteriales</taxon>
        <taxon>Flavobacteriaceae</taxon>
        <taxon>Paenimyroides</taxon>
    </lineage>
</organism>
<proteinExistence type="inferred from homology"/>
<keyword evidence="5" id="KW-0998">Cell outer membrane</keyword>
<evidence type="ECO:0000259" key="7">
    <source>
        <dbReference type="Pfam" id="PF14322"/>
    </source>
</evidence>
<sequence length="455" mass="51558">MKKRTIIFGFLCAALLFTGCEDYLEVGEPKEQIGSPKVFNDDRMAVSAVTHIYTQMRANGFFAGNRFGMGYYLGCLTDELEVVNPQSSNHRLFYEGSVLAGNNGIRDVWNHTYKQLYGANSVLEGLQESSGVSAEVNSQLRGEALAIRGILHFYLTQTFGSVPYVTVTDYNINKSIEKMPVVAVMEKAVADLKEAEELLSPEYPSAERVRINQRVVQAFLSRMYLYLQQWQLAAQYAEKVLDDPAYEMETVEKVFLKDSKSAIWQFKPDNPGRNTLEGTEYIFTVIPAPQSRLSMELVNSFETGDLRAANWLNKVNGNPENYCAYKYRQRSATSASQEYSVVLRIEEMYLIMAEASAHLGNTTDFEDYLNAVRERCALPPAVATDINAMTAVVLQERRRELFCEFGHRYFDLKRTGKLEVLAASKPGWKSYFNLLPLPENELLLNPRLLPQNPGY</sequence>
<dbReference type="PROSITE" id="PS51257">
    <property type="entry name" value="PROKAR_LIPOPROTEIN"/>
    <property type="match status" value="1"/>
</dbReference>
<evidence type="ECO:0000256" key="1">
    <source>
        <dbReference type="ARBA" id="ARBA00004442"/>
    </source>
</evidence>
<dbReference type="EMBL" id="VWSG01000002">
    <property type="protein sequence ID" value="KAA5537879.1"/>
    <property type="molecule type" value="Genomic_DNA"/>
</dbReference>
<dbReference type="AlphaFoldDB" id="A0A5M6CXA0"/>
<dbReference type="InterPro" id="IPR012944">
    <property type="entry name" value="SusD_RagB_dom"/>
</dbReference>
<keyword evidence="4" id="KW-0472">Membrane</keyword>